<sequence length="119" mass="12704">MGASAVRLQYNPRGPNRSTRPVKVVTSATDVPVAQLLVEQSSSFDSVPPSFQKFANEVPASSSNSTPVATGTFPPLAHSNSELSIGMASIFLEEGEFTPVKSKHSKKLSKQTEKKQTKG</sequence>
<organism evidence="2 3">
    <name type="scientific">Rubus argutus</name>
    <name type="common">Southern blackberry</name>
    <dbReference type="NCBI Taxonomy" id="59490"/>
    <lineage>
        <taxon>Eukaryota</taxon>
        <taxon>Viridiplantae</taxon>
        <taxon>Streptophyta</taxon>
        <taxon>Embryophyta</taxon>
        <taxon>Tracheophyta</taxon>
        <taxon>Spermatophyta</taxon>
        <taxon>Magnoliopsida</taxon>
        <taxon>eudicotyledons</taxon>
        <taxon>Gunneridae</taxon>
        <taxon>Pentapetalae</taxon>
        <taxon>rosids</taxon>
        <taxon>fabids</taxon>
        <taxon>Rosales</taxon>
        <taxon>Rosaceae</taxon>
        <taxon>Rosoideae</taxon>
        <taxon>Rosoideae incertae sedis</taxon>
        <taxon>Rubus</taxon>
    </lineage>
</organism>
<gene>
    <name evidence="2" type="ORF">M0R45_013766</name>
</gene>
<proteinExistence type="predicted"/>
<feature type="compositionally biased region" description="Basic and acidic residues" evidence="1">
    <location>
        <begin position="110"/>
        <end position="119"/>
    </location>
</feature>
<evidence type="ECO:0000313" key="3">
    <source>
        <dbReference type="Proteomes" id="UP001457282"/>
    </source>
</evidence>
<dbReference type="EMBL" id="JBEDUW010000003">
    <property type="protein sequence ID" value="KAK9936947.1"/>
    <property type="molecule type" value="Genomic_DNA"/>
</dbReference>
<keyword evidence="3" id="KW-1185">Reference proteome</keyword>
<name>A0AAW1XMT8_RUBAR</name>
<feature type="region of interest" description="Disordered" evidence="1">
    <location>
        <begin position="57"/>
        <end position="77"/>
    </location>
</feature>
<dbReference type="AlphaFoldDB" id="A0AAW1XMT8"/>
<comment type="caution">
    <text evidence="2">The sequence shown here is derived from an EMBL/GenBank/DDBJ whole genome shotgun (WGS) entry which is preliminary data.</text>
</comment>
<evidence type="ECO:0000256" key="1">
    <source>
        <dbReference type="SAM" id="MobiDB-lite"/>
    </source>
</evidence>
<feature type="region of interest" description="Disordered" evidence="1">
    <location>
        <begin position="98"/>
        <end position="119"/>
    </location>
</feature>
<protein>
    <submittedName>
        <fullName evidence="2">Uncharacterized protein</fullName>
    </submittedName>
</protein>
<feature type="compositionally biased region" description="Polar residues" evidence="1">
    <location>
        <begin position="59"/>
        <end position="69"/>
    </location>
</feature>
<accession>A0AAW1XMT8</accession>
<reference evidence="2 3" key="1">
    <citation type="journal article" date="2023" name="G3 (Bethesda)">
        <title>A chromosome-length genome assembly and annotation of blackberry (Rubus argutus, cv. 'Hillquist').</title>
        <authorList>
            <person name="Bruna T."/>
            <person name="Aryal R."/>
            <person name="Dudchenko O."/>
            <person name="Sargent D.J."/>
            <person name="Mead D."/>
            <person name="Buti M."/>
            <person name="Cavallini A."/>
            <person name="Hytonen T."/>
            <person name="Andres J."/>
            <person name="Pham M."/>
            <person name="Weisz D."/>
            <person name="Mascagni F."/>
            <person name="Usai G."/>
            <person name="Natali L."/>
            <person name="Bassil N."/>
            <person name="Fernandez G.E."/>
            <person name="Lomsadze A."/>
            <person name="Armour M."/>
            <person name="Olukolu B."/>
            <person name="Poorten T."/>
            <person name="Britton C."/>
            <person name="Davik J."/>
            <person name="Ashrafi H."/>
            <person name="Aiden E.L."/>
            <person name="Borodovsky M."/>
            <person name="Worthington M."/>
        </authorList>
    </citation>
    <scope>NUCLEOTIDE SEQUENCE [LARGE SCALE GENOMIC DNA]</scope>
    <source>
        <strain evidence="2">PI 553951</strain>
    </source>
</reference>
<evidence type="ECO:0000313" key="2">
    <source>
        <dbReference type="EMBL" id="KAK9936947.1"/>
    </source>
</evidence>
<feature type="region of interest" description="Disordered" evidence="1">
    <location>
        <begin position="1"/>
        <end position="21"/>
    </location>
</feature>
<dbReference type="Proteomes" id="UP001457282">
    <property type="component" value="Unassembled WGS sequence"/>
</dbReference>